<dbReference type="SMART" id="SM00091">
    <property type="entry name" value="PAS"/>
    <property type="match status" value="4"/>
</dbReference>
<dbReference type="SMART" id="SM00065">
    <property type="entry name" value="GAF"/>
    <property type="match status" value="1"/>
</dbReference>
<dbReference type="PROSITE" id="PS50110">
    <property type="entry name" value="RESPONSE_REGULATORY"/>
    <property type="match status" value="1"/>
</dbReference>
<sequence>MITIKPQQLRILVVEDNLGDYILFEEYLHDTGLDVKEVQNVITVAEAKQALANADYDLVFLDLSLPDSIGIQSIIDLNKLAAHIPIVVLSGMEDTQTTTEAIVNGAQDYLIKGELESKLLSKTIRYSIERKRNLERIKQSNERYTMVSNATIGVVWDVNLANNEVVRSGDTFLHTHGYEEKSFTSDFSFWGERVHPEDIIALEAVIKAHLLSRSNKFWEYEYRFQNGAGEYFYVHDRGSVIYDDNDVPVRMLGTMMDITERKVSQEKLRISEYNYRQIFDNNPNPMWIYDSVTMEFLEVNPAAIQHYGYDREEFLEMCMEDICPKAMQRESLTLKNSLLQVHLKAGYEKIIVEVTAYPIDFAGRKAMQMLIRDVTEKVRAEEEKRILVHSLELFRNAASLTKGLNACLESIRNYLGWEHSEIWMTDYQKEYIRLQTHSYTTEFEHFQEMVEPFLQKDVSLAQTIYNDSYNRQHPIWLNNLHEMEDFKRTSVSDKIGIHSAISIPIIYDEKHIGWMVFFSKAVHQPDDSILSFLGEVCKQLGAEIEKRNADEMLNHFFLLSNDLLGIATLDGFFVRINNAFLRVLGYDTHEINGHDVIDFVHPEDKQQTLEVLRGIQEKASVSVMENRFIAKDQSVRWISWSVTYLPDEKLIFASGRDITQQKEEELQLRLRESVITNSNDAIVITEPNLENECHRAVYFNTAFVRLSGFDSSEIIANPTMMMVGEKTDLEAIAKIEDAIKNWKHEEVEIIVYRKNGEQFWASLEVVPVPDAKGEFTHAISVFRDISARKKAEAEKEVLIRELTDSNTDLKQFTFITSHNLRAPLSNLIGILDLVEPESIRDEMTLELLEKFKESTLLLNQTINDLLDVLVMKNRVNLEKKPLSLKTEFDKVKSSIGYQIREANASLQTDFSGVGEVSFDSSYLESILLNLLTNAIKYRSLSRPLEIQVFTIDTPNYVELHFTDNGIGIDLKRHRSKIFGLYQRFHDYPDSKGLGLYIVSSQIRALGGKIDVQSEVDKGTTFIVYFAKS</sequence>
<dbReference type="SMART" id="SM00448">
    <property type="entry name" value="REC"/>
    <property type="match status" value="1"/>
</dbReference>
<dbReference type="NCBIfam" id="TIGR00229">
    <property type="entry name" value="sensory_box"/>
    <property type="match status" value="4"/>
</dbReference>
<dbReference type="SUPFAM" id="SSF55781">
    <property type="entry name" value="GAF domain-like"/>
    <property type="match status" value="1"/>
</dbReference>
<dbReference type="InterPro" id="IPR036097">
    <property type="entry name" value="HisK_dim/P_sf"/>
</dbReference>
<dbReference type="InterPro" id="IPR052162">
    <property type="entry name" value="Sensor_kinase/Photoreceptor"/>
</dbReference>
<dbReference type="Gene3D" id="1.10.287.130">
    <property type="match status" value="1"/>
</dbReference>
<accession>A0ABT6YFM7</accession>
<dbReference type="InterPro" id="IPR036890">
    <property type="entry name" value="HATPase_C_sf"/>
</dbReference>
<dbReference type="SUPFAM" id="SSF55874">
    <property type="entry name" value="ATPase domain of HSP90 chaperone/DNA topoisomerase II/histidine kinase"/>
    <property type="match status" value="1"/>
</dbReference>
<dbReference type="CDD" id="cd00156">
    <property type="entry name" value="REC"/>
    <property type="match status" value="1"/>
</dbReference>
<dbReference type="CDD" id="cd00082">
    <property type="entry name" value="HisKA"/>
    <property type="match status" value="1"/>
</dbReference>
<dbReference type="PROSITE" id="PS50109">
    <property type="entry name" value="HIS_KIN"/>
    <property type="match status" value="1"/>
</dbReference>
<dbReference type="InterPro" id="IPR001789">
    <property type="entry name" value="Sig_transdc_resp-reg_receiver"/>
</dbReference>
<dbReference type="SUPFAM" id="SSF55785">
    <property type="entry name" value="PYP-like sensor domain (PAS domain)"/>
    <property type="match status" value="4"/>
</dbReference>
<dbReference type="EC" id="2.7.13.3" evidence="2"/>
<dbReference type="SUPFAM" id="SSF52172">
    <property type="entry name" value="CheY-like"/>
    <property type="match status" value="1"/>
</dbReference>
<dbReference type="PANTHER" id="PTHR43304">
    <property type="entry name" value="PHYTOCHROME-LIKE PROTEIN CPH1"/>
    <property type="match status" value="1"/>
</dbReference>
<feature type="domain" description="Response regulatory" evidence="8">
    <location>
        <begin position="10"/>
        <end position="127"/>
    </location>
</feature>
<dbReference type="PRINTS" id="PR00344">
    <property type="entry name" value="BCTRLSENSOR"/>
</dbReference>
<dbReference type="InterPro" id="IPR005467">
    <property type="entry name" value="His_kinase_dom"/>
</dbReference>
<gene>
    <name evidence="11" type="ORF">QM524_21935</name>
</gene>
<dbReference type="InterPro" id="IPR003018">
    <property type="entry name" value="GAF"/>
</dbReference>
<dbReference type="SMART" id="SM00387">
    <property type="entry name" value="HATPase_c"/>
    <property type="match status" value="1"/>
</dbReference>
<dbReference type="InterPro" id="IPR003661">
    <property type="entry name" value="HisK_dim/P_dom"/>
</dbReference>
<dbReference type="PROSITE" id="PS50113">
    <property type="entry name" value="PAC"/>
    <property type="match status" value="2"/>
</dbReference>
<reference evidence="11 12" key="1">
    <citation type="submission" date="2023-05" db="EMBL/GenBank/DDBJ databases">
        <title>Novel species of genus Flectobacillus isolated from stream in China.</title>
        <authorList>
            <person name="Lu H."/>
        </authorList>
    </citation>
    <scope>NUCLEOTIDE SEQUENCE [LARGE SCALE GENOMIC DNA]</scope>
    <source>
        <strain evidence="11 12">KCTC 42575</strain>
    </source>
</reference>
<comment type="catalytic activity">
    <reaction evidence="1">
        <text>ATP + protein L-histidine = ADP + protein N-phospho-L-histidine.</text>
        <dbReference type="EC" id="2.7.13.3"/>
    </reaction>
</comment>
<dbReference type="Pfam" id="PF00072">
    <property type="entry name" value="Response_reg"/>
    <property type="match status" value="1"/>
</dbReference>
<evidence type="ECO:0000313" key="12">
    <source>
        <dbReference type="Proteomes" id="UP001236507"/>
    </source>
</evidence>
<evidence type="ECO:0000256" key="3">
    <source>
        <dbReference type="ARBA" id="ARBA00022553"/>
    </source>
</evidence>
<dbReference type="InterPro" id="IPR035965">
    <property type="entry name" value="PAS-like_dom_sf"/>
</dbReference>
<dbReference type="Gene3D" id="3.30.565.10">
    <property type="entry name" value="Histidine kinase-like ATPase, C-terminal domain"/>
    <property type="match status" value="1"/>
</dbReference>
<dbReference type="InterPro" id="IPR003594">
    <property type="entry name" value="HATPase_dom"/>
</dbReference>
<organism evidence="11 12">
    <name type="scientific">Flectobacillus roseus</name>
    <dbReference type="NCBI Taxonomy" id="502259"/>
    <lineage>
        <taxon>Bacteria</taxon>
        <taxon>Pseudomonadati</taxon>
        <taxon>Bacteroidota</taxon>
        <taxon>Cytophagia</taxon>
        <taxon>Cytophagales</taxon>
        <taxon>Flectobacillaceae</taxon>
        <taxon>Flectobacillus</taxon>
    </lineage>
</organism>
<dbReference type="InterPro" id="IPR000700">
    <property type="entry name" value="PAS-assoc_C"/>
</dbReference>
<evidence type="ECO:0000259" key="9">
    <source>
        <dbReference type="PROSITE" id="PS50112"/>
    </source>
</evidence>
<dbReference type="Gene3D" id="3.30.450.40">
    <property type="match status" value="1"/>
</dbReference>
<dbReference type="Gene3D" id="3.30.450.20">
    <property type="entry name" value="PAS domain"/>
    <property type="match status" value="4"/>
</dbReference>
<dbReference type="SMART" id="SM00086">
    <property type="entry name" value="PAC"/>
    <property type="match status" value="4"/>
</dbReference>
<dbReference type="InterPro" id="IPR000014">
    <property type="entry name" value="PAS"/>
</dbReference>
<keyword evidence="3 6" id="KW-0597">Phosphoprotein</keyword>
<keyword evidence="12" id="KW-1185">Reference proteome</keyword>
<dbReference type="PANTHER" id="PTHR43304:SF1">
    <property type="entry name" value="PAC DOMAIN-CONTAINING PROTEIN"/>
    <property type="match status" value="1"/>
</dbReference>
<evidence type="ECO:0000256" key="4">
    <source>
        <dbReference type="ARBA" id="ARBA00022679"/>
    </source>
</evidence>
<feature type="domain" description="PAS" evidence="9">
    <location>
        <begin position="570"/>
        <end position="619"/>
    </location>
</feature>
<dbReference type="Pfam" id="PF08447">
    <property type="entry name" value="PAS_3"/>
    <property type="match status" value="2"/>
</dbReference>
<evidence type="ECO:0000256" key="5">
    <source>
        <dbReference type="ARBA" id="ARBA00022777"/>
    </source>
</evidence>
<evidence type="ECO:0000259" key="8">
    <source>
        <dbReference type="PROSITE" id="PS50110"/>
    </source>
</evidence>
<feature type="modified residue" description="4-aspartylphosphate" evidence="6">
    <location>
        <position position="62"/>
    </location>
</feature>
<dbReference type="InterPro" id="IPR001610">
    <property type="entry name" value="PAC"/>
</dbReference>
<keyword evidence="4" id="KW-0808">Transferase</keyword>
<dbReference type="RefSeq" id="WP_283346235.1">
    <property type="nucleotide sequence ID" value="NZ_JASHIF010000023.1"/>
</dbReference>
<evidence type="ECO:0000256" key="2">
    <source>
        <dbReference type="ARBA" id="ARBA00012438"/>
    </source>
</evidence>
<dbReference type="Pfam" id="PF02518">
    <property type="entry name" value="HATPase_c"/>
    <property type="match status" value="1"/>
</dbReference>
<feature type="domain" description="Histidine kinase" evidence="7">
    <location>
        <begin position="815"/>
        <end position="1028"/>
    </location>
</feature>
<name>A0ABT6YFM7_9BACT</name>
<dbReference type="SUPFAM" id="SSF47384">
    <property type="entry name" value="Homodimeric domain of signal transducing histidine kinase"/>
    <property type="match status" value="1"/>
</dbReference>
<evidence type="ECO:0000256" key="1">
    <source>
        <dbReference type="ARBA" id="ARBA00000085"/>
    </source>
</evidence>
<protein>
    <recommendedName>
        <fullName evidence="2">histidine kinase</fullName>
        <ecNumber evidence="2">2.7.13.3</ecNumber>
    </recommendedName>
</protein>
<evidence type="ECO:0000259" key="10">
    <source>
        <dbReference type="PROSITE" id="PS50113"/>
    </source>
</evidence>
<comment type="caution">
    <text evidence="11">The sequence shown here is derived from an EMBL/GenBank/DDBJ whole genome shotgun (WGS) entry which is preliminary data.</text>
</comment>
<dbReference type="Proteomes" id="UP001236507">
    <property type="component" value="Unassembled WGS sequence"/>
</dbReference>
<dbReference type="CDD" id="cd00130">
    <property type="entry name" value="PAS"/>
    <property type="match status" value="3"/>
</dbReference>
<dbReference type="InterPro" id="IPR004358">
    <property type="entry name" value="Sig_transdc_His_kin-like_C"/>
</dbReference>
<feature type="domain" description="PAS" evidence="9">
    <location>
        <begin position="271"/>
        <end position="315"/>
    </location>
</feature>
<dbReference type="EMBL" id="JASHIF010000023">
    <property type="protein sequence ID" value="MDI9861898.1"/>
    <property type="molecule type" value="Genomic_DNA"/>
</dbReference>
<evidence type="ECO:0000313" key="11">
    <source>
        <dbReference type="EMBL" id="MDI9861898.1"/>
    </source>
</evidence>
<keyword evidence="5" id="KW-0418">Kinase</keyword>
<feature type="domain" description="PAC" evidence="10">
    <location>
        <begin position="218"/>
        <end position="270"/>
    </location>
</feature>
<dbReference type="InterPro" id="IPR011006">
    <property type="entry name" value="CheY-like_superfamily"/>
</dbReference>
<dbReference type="InterPro" id="IPR029016">
    <property type="entry name" value="GAF-like_dom_sf"/>
</dbReference>
<feature type="domain" description="PAC" evidence="10">
    <location>
        <begin position="745"/>
        <end position="797"/>
    </location>
</feature>
<dbReference type="Pfam" id="PF13188">
    <property type="entry name" value="PAS_8"/>
    <property type="match status" value="1"/>
</dbReference>
<evidence type="ECO:0000259" key="7">
    <source>
        <dbReference type="PROSITE" id="PS50109"/>
    </source>
</evidence>
<dbReference type="Pfam" id="PF13185">
    <property type="entry name" value="GAF_2"/>
    <property type="match status" value="1"/>
</dbReference>
<dbReference type="PROSITE" id="PS50112">
    <property type="entry name" value="PAS"/>
    <property type="match status" value="2"/>
</dbReference>
<evidence type="ECO:0000256" key="6">
    <source>
        <dbReference type="PROSITE-ProRule" id="PRU00169"/>
    </source>
</evidence>
<dbReference type="InterPro" id="IPR013655">
    <property type="entry name" value="PAS_fold_3"/>
</dbReference>
<proteinExistence type="predicted"/>
<dbReference type="Gene3D" id="3.40.50.2300">
    <property type="match status" value="1"/>
</dbReference>
<dbReference type="Pfam" id="PF13426">
    <property type="entry name" value="PAS_9"/>
    <property type="match status" value="1"/>
</dbReference>